<evidence type="ECO:0000313" key="1">
    <source>
        <dbReference type="EMBL" id="KRN96303.1"/>
    </source>
</evidence>
<dbReference type="RefSeq" id="WP_225429661.1">
    <property type="nucleotide sequence ID" value="NZ_BJYB01000014.1"/>
</dbReference>
<protein>
    <recommendedName>
        <fullName evidence="3">Dithiol-disulfide isomerase</fullName>
    </recommendedName>
</protein>
<sequence>MYLFINPIGSICYHAEQNILDLINGAKEDIRFRFIPLLNMNSVQDVMELNEKSQNNLAARNKLVTDIYHASLDFKAALFQGKKRGRRFLLNIQKQMEDSKNRYTDEIAIQAAMESGLDEEMFIHDRNSEFTAKSFMQDQKTAAEMNVEHHPTVVLFNVEGYDCGIAMDACKSYHVLQEIFAGEKPKDLVEKDCGCQSQMNSFLKSNRTPLKIQIDSNNY</sequence>
<dbReference type="STRING" id="449659.IV66_GL000797"/>
<dbReference type="AlphaFoldDB" id="A0A0R2L3H5"/>
<organism evidence="1 2">
    <name type="scientific">Ligilactobacillus pobuzihii</name>
    <dbReference type="NCBI Taxonomy" id="449659"/>
    <lineage>
        <taxon>Bacteria</taxon>
        <taxon>Bacillati</taxon>
        <taxon>Bacillota</taxon>
        <taxon>Bacilli</taxon>
        <taxon>Lactobacillales</taxon>
        <taxon>Lactobacillaceae</taxon>
        <taxon>Ligilactobacillus</taxon>
    </lineage>
</organism>
<reference evidence="1 2" key="1">
    <citation type="journal article" date="2015" name="Genome Announc.">
        <title>Expanding the biotechnology potential of lactobacilli through comparative genomics of 213 strains and associated genera.</title>
        <authorList>
            <person name="Sun Z."/>
            <person name="Harris H.M."/>
            <person name="McCann A."/>
            <person name="Guo C."/>
            <person name="Argimon S."/>
            <person name="Zhang W."/>
            <person name="Yang X."/>
            <person name="Jeffery I.B."/>
            <person name="Cooney J.C."/>
            <person name="Kagawa T.F."/>
            <person name="Liu W."/>
            <person name="Song Y."/>
            <person name="Salvetti E."/>
            <person name="Wrobel A."/>
            <person name="Rasinkangas P."/>
            <person name="Parkhill J."/>
            <person name="Rea M.C."/>
            <person name="O'Sullivan O."/>
            <person name="Ritari J."/>
            <person name="Douillard F.P."/>
            <person name="Paul Ross R."/>
            <person name="Yang R."/>
            <person name="Briner A.E."/>
            <person name="Felis G.E."/>
            <person name="de Vos W.M."/>
            <person name="Barrangou R."/>
            <person name="Klaenhammer T.R."/>
            <person name="Caufield P.W."/>
            <person name="Cui Y."/>
            <person name="Zhang H."/>
            <person name="O'Toole P.W."/>
        </authorList>
    </citation>
    <scope>NUCLEOTIDE SEQUENCE [LARGE SCALE GENOMIC DNA]</scope>
    <source>
        <strain evidence="1 2">NBRC 103219</strain>
    </source>
</reference>
<dbReference type="Proteomes" id="UP000051886">
    <property type="component" value="Unassembled WGS sequence"/>
</dbReference>
<dbReference type="PATRIC" id="fig|449659.4.peg.803"/>
<evidence type="ECO:0000313" key="2">
    <source>
        <dbReference type="Proteomes" id="UP000051886"/>
    </source>
</evidence>
<name>A0A0R2L3H5_9LACO</name>
<gene>
    <name evidence="1" type="ORF">IV66_GL000797</name>
</gene>
<dbReference type="Pfam" id="PF13743">
    <property type="entry name" value="Thioredoxin_5"/>
    <property type="match status" value="1"/>
</dbReference>
<dbReference type="InterPro" id="IPR036249">
    <property type="entry name" value="Thioredoxin-like_sf"/>
</dbReference>
<proteinExistence type="predicted"/>
<evidence type="ECO:0008006" key="3">
    <source>
        <dbReference type="Google" id="ProtNLM"/>
    </source>
</evidence>
<dbReference type="Gene3D" id="3.40.30.10">
    <property type="entry name" value="Glutaredoxin"/>
    <property type="match status" value="1"/>
</dbReference>
<accession>A0A0R2L3H5</accession>
<comment type="caution">
    <text evidence="1">The sequence shown here is derived from an EMBL/GenBank/DDBJ whole genome shotgun (WGS) entry which is preliminary data.</text>
</comment>
<dbReference type="EMBL" id="JQCN01000067">
    <property type="protein sequence ID" value="KRN96303.1"/>
    <property type="molecule type" value="Genomic_DNA"/>
</dbReference>
<dbReference type="SUPFAM" id="SSF52833">
    <property type="entry name" value="Thioredoxin-like"/>
    <property type="match status" value="1"/>
</dbReference>
<keyword evidence="2" id="KW-1185">Reference proteome</keyword>